<gene>
    <name evidence="1" type="ORF">ACFQZ8_09345</name>
</gene>
<accession>A0ABW3A086</accession>
<feature type="non-terminal residue" evidence="1">
    <location>
        <position position="1"/>
    </location>
</feature>
<proteinExistence type="predicted"/>
<comment type="caution">
    <text evidence="1">The sequence shown here is derived from an EMBL/GenBank/DDBJ whole genome shotgun (WGS) entry which is preliminary data.</text>
</comment>
<reference evidence="2" key="1">
    <citation type="journal article" date="2019" name="Int. J. Syst. Evol. Microbiol.">
        <title>The Global Catalogue of Microorganisms (GCM) 10K type strain sequencing project: providing services to taxonomists for standard genome sequencing and annotation.</title>
        <authorList>
            <consortium name="The Broad Institute Genomics Platform"/>
            <consortium name="The Broad Institute Genome Sequencing Center for Infectious Disease"/>
            <person name="Wu L."/>
            <person name="Ma J."/>
        </authorList>
    </citation>
    <scope>NUCLEOTIDE SEQUENCE [LARGE SCALE GENOMIC DNA]</scope>
    <source>
        <strain evidence="2">JCM 32148</strain>
    </source>
</reference>
<sequence length="52" mass="5291">AAEVEAIALGALRDRIGSLRDGTELPSLAAKVAEGAIDPYTAADELLAQLAL</sequence>
<dbReference type="EMBL" id="JBHTHM010000318">
    <property type="protein sequence ID" value="MFD0784119.1"/>
    <property type="molecule type" value="Genomic_DNA"/>
</dbReference>
<protein>
    <submittedName>
        <fullName evidence="1">Methylmalonyl Co-A mutase-associated GTPase MeaB</fullName>
    </submittedName>
</protein>
<keyword evidence="2" id="KW-1185">Reference proteome</keyword>
<evidence type="ECO:0000313" key="1">
    <source>
        <dbReference type="EMBL" id="MFD0784119.1"/>
    </source>
</evidence>
<organism evidence="1 2">
    <name type="scientific">Micromonospora azadirachtae</name>
    <dbReference type="NCBI Taxonomy" id="1970735"/>
    <lineage>
        <taxon>Bacteria</taxon>
        <taxon>Bacillati</taxon>
        <taxon>Actinomycetota</taxon>
        <taxon>Actinomycetes</taxon>
        <taxon>Micromonosporales</taxon>
        <taxon>Micromonosporaceae</taxon>
        <taxon>Micromonospora</taxon>
    </lineage>
</organism>
<evidence type="ECO:0000313" key="2">
    <source>
        <dbReference type="Proteomes" id="UP001597053"/>
    </source>
</evidence>
<dbReference type="Proteomes" id="UP001597053">
    <property type="component" value="Unassembled WGS sequence"/>
</dbReference>
<name>A0ABW3A086_9ACTN</name>